<dbReference type="Gene3D" id="3.40.50.150">
    <property type="entry name" value="Vaccinia Virus protein VP39"/>
    <property type="match status" value="1"/>
</dbReference>
<dbReference type="PANTHER" id="PTHR45036">
    <property type="entry name" value="METHYLTRANSFERASE LIKE 7B"/>
    <property type="match status" value="1"/>
</dbReference>
<dbReference type="GO" id="GO:0032259">
    <property type="term" value="P:methylation"/>
    <property type="evidence" value="ECO:0007669"/>
    <property type="project" value="UniProtKB-KW"/>
</dbReference>
<dbReference type="InterPro" id="IPR052356">
    <property type="entry name" value="Thiol_S-MT"/>
</dbReference>
<protein>
    <submittedName>
        <fullName evidence="1">Methyltransferase-like protein 7B</fullName>
    </submittedName>
</protein>
<proteinExistence type="predicted"/>
<dbReference type="GO" id="GO:0008168">
    <property type="term" value="F:methyltransferase activity"/>
    <property type="evidence" value="ECO:0007669"/>
    <property type="project" value="UniProtKB-KW"/>
</dbReference>
<evidence type="ECO:0000313" key="2">
    <source>
        <dbReference type="Proteomes" id="UP000059188"/>
    </source>
</evidence>
<evidence type="ECO:0000313" key="1">
    <source>
        <dbReference type="EMBL" id="CEL63165.1"/>
    </source>
</evidence>
<organism evidence="1 2">
    <name type="scientific">Thanatephorus cucumeris (strain AG1-IB / isolate 7/3/14)</name>
    <name type="common">Lettuce bottom rot fungus</name>
    <name type="synonym">Rhizoctonia solani</name>
    <dbReference type="NCBI Taxonomy" id="1108050"/>
    <lineage>
        <taxon>Eukaryota</taxon>
        <taxon>Fungi</taxon>
        <taxon>Dikarya</taxon>
        <taxon>Basidiomycota</taxon>
        <taxon>Agaricomycotina</taxon>
        <taxon>Agaricomycetes</taxon>
        <taxon>Cantharellales</taxon>
        <taxon>Ceratobasidiaceae</taxon>
        <taxon>Rhizoctonia</taxon>
        <taxon>Rhizoctonia solani AG-1</taxon>
    </lineage>
</organism>
<name>A0A0B7FZP5_THACB</name>
<gene>
    <name evidence="1" type="ORF">RSOLAG1IB_05205</name>
</gene>
<keyword evidence="1" id="KW-0489">Methyltransferase</keyword>
<dbReference type="InterPro" id="IPR029063">
    <property type="entry name" value="SAM-dependent_MTases_sf"/>
</dbReference>
<dbReference type="EMBL" id="LN679107">
    <property type="protein sequence ID" value="CEL63165.1"/>
    <property type="molecule type" value="Genomic_DNA"/>
</dbReference>
<accession>A0A0B7FZP5</accession>
<dbReference type="PANTHER" id="PTHR45036:SF1">
    <property type="entry name" value="METHYLTRANSFERASE LIKE 7A"/>
    <property type="match status" value="1"/>
</dbReference>
<sequence length="259" mass="28812">MSLPFPFDVIPHYIEVIQLGLVPTLRGILAEPSLLLNPARISHLFFSHAWLVLGPHIDSNNRSTKYDLLFPHASGVVLDVGAGHGYTMQYLDKEKVTRYVAVEPNAYMHEQIYKMAAKCGFSVENGEVVVLGCGAEDTETIKEAVGKAGNADTVVSVLTLCSVRDAKRVVGRLLDEVLRPGGEVLWYEHVKSPLASVSFWQTVFSPIWSLAFDGCRMCQDTIGILLTATKWSETYIWDNPGEEKEKSLMFHQLGRFVKA</sequence>
<reference evidence="1 2" key="1">
    <citation type="submission" date="2014-11" db="EMBL/GenBank/DDBJ databases">
        <authorList>
            <person name="Wibberg Daniel"/>
        </authorList>
    </citation>
    <scope>NUCLEOTIDE SEQUENCE [LARGE SCALE GENOMIC DNA]</scope>
    <source>
        <strain evidence="1">Rhizoctonia solani AG1-IB 7/3/14</strain>
    </source>
</reference>
<dbReference type="AlphaFoldDB" id="A0A0B7FZP5"/>
<keyword evidence="2" id="KW-1185">Reference proteome</keyword>
<dbReference type="STRING" id="1108050.A0A0B7FZP5"/>
<keyword evidence="1" id="KW-0808">Transferase</keyword>
<dbReference type="CDD" id="cd02440">
    <property type="entry name" value="AdoMet_MTases"/>
    <property type="match status" value="1"/>
</dbReference>
<dbReference type="OrthoDB" id="540004at2759"/>
<dbReference type="Pfam" id="PF13489">
    <property type="entry name" value="Methyltransf_23"/>
    <property type="match status" value="1"/>
</dbReference>
<dbReference type="Proteomes" id="UP000059188">
    <property type="component" value="Unassembled WGS sequence"/>
</dbReference>
<dbReference type="SUPFAM" id="SSF53335">
    <property type="entry name" value="S-adenosyl-L-methionine-dependent methyltransferases"/>
    <property type="match status" value="1"/>
</dbReference>